<evidence type="ECO:0000313" key="2">
    <source>
        <dbReference type="Proteomes" id="UP000189701"/>
    </source>
</evidence>
<keyword evidence="2" id="KW-1185">Reference proteome</keyword>
<dbReference type="AlphaFoldDB" id="A0A1U7VLU3"/>
<evidence type="ECO:0000313" key="3">
    <source>
        <dbReference type="RefSeq" id="XP_009763319.1"/>
    </source>
</evidence>
<proteinExistence type="predicted"/>
<dbReference type="RefSeq" id="XP_009763319.1">
    <property type="nucleotide sequence ID" value="XM_009765017.1"/>
</dbReference>
<name>A0A1U7VLU3_NICSY</name>
<protein>
    <submittedName>
        <fullName evidence="3">Uncharacterized protein LOC104215255</fullName>
    </submittedName>
</protein>
<feature type="region of interest" description="Disordered" evidence="1">
    <location>
        <begin position="64"/>
        <end position="99"/>
    </location>
</feature>
<reference evidence="3" key="2">
    <citation type="submission" date="2025-08" db="UniProtKB">
        <authorList>
            <consortium name="RefSeq"/>
        </authorList>
    </citation>
    <scope>IDENTIFICATION</scope>
    <source>
        <tissue evidence="3">Leaf</tissue>
    </source>
</reference>
<feature type="compositionally biased region" description="Low complexity" evidence="1">
    <location>
        <begin position="75"/>
        <end position="95"/>
    </location>
</feature>
<accession>A0A1U7VLU3</accession>
<dbReference type="eggNOG" id="KOG0017">
    <property type="taxonomic scope" value="Eukaryota"/>
</dbReference>
<organism evidence="2 3">
    <name type="scientific">Nicotiana sylvestris</name>
    <name type="common">Wood tobacco</name>
    <name type="synonym">South American tobacco</name>
    <dbReference type="NCBI Taxonomy" id="4096"/>
    <lineage>
        <taxon>Eukaryota</taxon>
        <taxon>Viridiplantae</taxon>
        <taxon>Streptophyta</taxon>
        <taxon>Embryophyta</taxon>
        <taxon>Tracheophyta</taxon>
        <taxon>Spermatophyta</taxon>
        <taxon>Magnoliopsida</taxon>
        <taxon>eudicotyledons</taxon>
        <taxon>Gunneridae</taxon>
        <taxon>Pentapetalae</taxon>
        <taxon>asterids</taxon>
        <taxon>lamiids</taxon>
        <taxon>Solanales</taxon>
        <taxon>Solanaceae</taxon>
        <taxon>Nicotianoideae</taxon>
        <taxon>Nicotianeae</taxon>
        <taxon>Nicotiana</taxon>
    </lineage>
</organism>
<dbReference type="Proteomes" id="UP000189701">
    <property type="component" value="Unplaced"/>
</dbReference>
<reference evidence="2" key="1">
    <citation type="journal article" date="2013" name="Genome Biol.">
        <title>Reference genomes and transcriptomes of Nicotiana sylvestris and Nicotiana tomentosiformis.</title>
        <authorList>
            <person name="Sierro N."/>
            <person name="Battey J.N."/>
            <person name="Ouadi S."/>
            <person name="Bovet L."/>
            <person name="Goepfert S."/>
            <person name="Bakaher N."/>
            <person name="Peitsch M.C."/>
            <person name="Ivanov N.V."/>
        </authorList>
    </citation>
    <scope>NUCLEOTIDE SEQUENCE [LARGE SCALE GENOMIC DNA]</scope>
</reference>
<evidence type="ECO:0000256" key="1">
    <source>
        <dbReference type="SAM" id="MobiDB-lite"/>
    </source>
</evidence>
<gene>
    <name evidence="3" type="primary">LOC104215255</name>
</gene>
<sequence>METTGTNRVNGLHELVEFRFQAFESARLYKERKKPMHDKHILDRNIKPGELVLLYNSRLRLFPGTMHQSRKRRATGSSASGPGGSSRARAQASSSQFDRTRFVSKAAQDRFNVKASKKLLPKVHIDRHALQVECPKHIDRVVTVRNTPMDASPEAIHRVYRLSVFTGEMDYYQNYQRPHVCNTTYVDGPRAVMIFCFVNHNDFDVAQLIQDEMFIRSPEILKGFYFPSLVTKLCRASRVPENPTVDGKLPLKAPFKASKITVGKEQAVDDADDDDAGAMHATVPPRQSADEDMAGIRTSVTNLSARVDTLATQNASLEKKIMVFPVLLRAGVFREKMGEKKRNEKYFERKEEHVTSVII</sequence>